<dbReference type="EMBL" id="OX596100">
    <property type="protein sequence ID" value="CAM9720242.1"/>
    <property type="molecule type" value="Genomic_DNA"/>
</dbReference>
<accession>A0AC59YIW4</accession>
<gene>
    <name evidence="1" type="ORF">MRATA1EN22A_LOCUS6495</name>
</gene>
<evidence type="ECO:0000313" key="2">
    <source>
        <dbReference type="Proteomes" id="UP001162501"/>
    </source>
</evidence>
<reference evidence="1" key="2">
    <citation type="submission" date="2025-03" db="EMBL/GenBank/DDBJ databases">
        <authorList>
            <consortium name="ELIXIR-Norway"/>
            <consortium name="Elixir Norway"/>
        </authorList>
    </citation>
    <scope>NUCLEOTIDE SEQUENCE</scope>
</reference>
<proteinExistence type="predicted"/>
<sequence>MVIPPGIASDLAQVGSPGQRTLPVRSLPEPQSQGDNPLLSSHPLQPQPRPTELLWVPVVPERPQIPGRARPWPWPSPPPVFRPSSLPHFRRVCTNVALRPSLPFPVSHGACQTDIIMFVTSNSFFF</sequence>
<evidence type="ECO:0000313" key="1">
    <source>
        <dbReference type="EMBL" id="CAM9720242.1"/>
    </source>
</evidence>
<dbReference type="Proteomes" id="UP001162501">
    <property type="component" value="Chromosome 16"/>
</dbReference>
<reference evidence="1" key="1">
    <citation type="submission" date="2023-05" db="EMBL/GenBank/DDBJ databases">
        <authorList>
            <consortium name="ELIXIR-Norway"/>
        </authorList>
    </citation>
    <scope>NUCLEOTIDE SEQUENCE</scope>
</reference>
<protein>
    <submittedName>
        <fullName evidence="1">Uncharacterized protein</fullName>
    </submittedName>
</protein>
<name>A0AC59YIW4_RANTA</name>
<organism evidence="1 2">
    <name type="scientific">Rangifer tarandus platyrhynchus</name>
    <name type="common">Svalbard reindeer</name>
    <dbReference type="NCBI Taxonomy" id="3082113"/>
    <lineage>
        <taxon>Eukaryota</taxon>
        <taxon>Metazoa</taxon>
        <taxon>Chordata</taxon>
        <taxon>Craniata</taxon>
        <taxon>Vertebrata</taxon>
        <taxon>Euteleostomi</taxon>
        <taxon>Mammalia</taxon>
        <taxon>Eutheria</taxon>
        <taxon>Laurasiatheria</taxon>
        <taxon>Artiodactyla</taxon>
        <taxon>Ruminantia</taxon>
        <taxon>Pecora</taxon>
        <taxon>Cervidae</taxon>
        <taxon>Odocoileinae</taxon>
        <taxon>Rangifer</taxon>
    </lineage>
</organism>